<evidence type="ECO:0000256" key="4">
    <source>
        <dbReference type="ARBA" id="ARBA00023172"/>
    </source>
</evidence>
<dbReference type="RefSeq" id="WP_331703256.1">
    <property type="nucleotide sequence ID" value="NZ_JAZHBO010000001.1"/>
</dbReference>
<evidence type="ECO:0000256" key="3">
    <source>
        <dbReference type="ARBA" id="ARBA00023054"/>
    </source>
</evidence>
<keyword evidence="3" id="KW-0175">Coiled coil</keyword>
<dbReference type="SUPFAM" id="SSF58113">
    <property type="entry name" value="Apolipoprotein A-I"/>
    <property type="match status" value="1"/>
</dbReference>
<comment type="similarity">
    <text evidence="2">Belongs to the RmuC family.</text>
</comment>
<evidence type="ECO:0000313" key="5">
    <source>
        <dbReference type="EMBL" id="MEF2155144.1"/>
    </source>
</evidence>
<comment type="caution">
    <text evidence="5">The sequence shown here is derived from an EMBL/GenBank/DDBJ whole genome shotgun (WGS) entry which is preliminary data.</text>
</comment>
<keyword evidence="6" id="KW-1185">Reference proteome</keyword>
<proteinExistence type="inferred from homology"/>
<dbReference type="PANTHER" id="PTHR30563:SF0">
    <property type="entry name" value="DNA RECOMBINATION PROTEIN RMUC"/>
    <property type="match status" value="1"/>
</dbReference>
<protein>
    <submittedName>
        <fullName evidence="5">DNA recombination protein RmuC</fullName>
    </submittedName>
</protein>
<comment type="function">
    <text evidence="1">Involved in DNA recombination.</text>
</comment>
<dbReference type="Pfam" id="PF02646">
    <property type="entry name" value="RmuC"/>
    <property type="match status" value="1"/>
</dbReference>
<dbReference type="Gene3D" id="1.20.120.20">
    <property type="entry name" value="Apolipoprotein"/>
    <property type="match status" value="1"/>
</dbReference>
<dbReference type="InterPro" id="IPR003798">
    <property type="entry name" value="DNA_recombination_RmuC"/>
</dbReference>
<accession>A0ABU7UX48</accession>
<dbReference type="Proteomes" id="UP001356170">
    <property type="component" value="Unassembled WGS sequence"/>
</dbReference>
<evidence type="ECO:0000313" key="6">
    <source>
        <dbReference type="Proteomes" id="UP001356170"/>
    </source>
</evidence>
<keyword evidence="4" id="KW-0233">DNA recombination</keyword>
<dbReference type="EMBL" id="JAZHBO010000001">
    <property type="protein sequence ID" value="MEF2155144.1"/>
    <property type="molecule type" value="Genomic_DNA"/>
</dbReference>
<dbReference type="PANTHER" id="PTHR30563">
    <property type="entry name" value="DNA RECOMBINATION PROTEIN RMUC"/>
    <property type="match status" value="1"/>
</dbReference>
<evidence type="ECO:0000256" key="2">
    <source>
        <dbReference type="ARBA" id="ARBA00009840"/>
    </source>
</evidence>
<name>A0ABU7UX48_9GAMM</name>
<gene>
    <name evidence="5" type="primary">rmuC</name>
    <name evidence="5" type="ORF">V3390_02705</name>
</gene>
<evidence type="ECO:0000256" key="1">
    <source>
        <dbReference type="ARBA" id="ARBA00003416"/>
    </source>
</evidence>
<reference evidence="5 6" key="1">
    <citation type="submission" date="2024-01" db="EMBL/GenBank/DDBJ databases">
        <title>Novel species of the genus Luteimonas isolated from rivers.</title>
        <authorList>
            <person name="Lu H."/>
        </authorList>
    </citation>
    <scope>NUCLEOTIDE SEQUENCE [LARGE SCALE GENOMIC DNA]</scope>
    <source>
        <strain evidence="5 6">FXH3W</strain>
    </source>
</reference>
<sequence length="437" mass="48686">MNLQLLVVALLVVSVLVLIAQVVLLLRKPSLAPFAELSERLQAQLRNDQRDGRTELNDQLIRFGTQQVESIELLRRSLSDVRTELQNSQQHLQQNLNATLTQLRDTNVQSLNEVRNGLTQSLTSLQKDNAEKLDRMRETVDEKLTGTLNERLDASFKQVSEKLESVHRGLGEMQELASGVGDLKRVLTNVKTRGMFGETQLSMLLEQVFTPEQYGVDIATVPGSAARVEFAIKFPGRGDDGGTVWLPIDSKFPTEDYERLMAAQEAADKVAVEAAGAALELKIRAEAKKIADKYVQPPHTTDFAILFLPTENLYAEVLRRPGLFERLQRELKVTVAGPTTLLALLNALQMGFRSIAIEKRSGDVWNVLSKVKVEFGKYAGMVEKANGQLATVQRTLGDNAVRVRALERSLRDVQVLDVHKQDPAALDLQPQDDEYAP</sequence>
<organism evidence="5 6">
    <name type="scientific">Aquilutibacter rugosus</name>
    <dbReference type="NCBI Taxonomy" id="3115820"/>
    <lineage>
        <taxon>Bacteria</taxon>
        <taxon>Pseudomonadati</taxon>
        <taxon>Pseudomonadota</taxon>
        <taxon>Gammaproteobacteria</taxon>
        <taxon>Lysobacterales</taxon>
        <taxon>Lysobacteraceae</taxon>
        <taxon>Aquilutibacter</taxon>
    </lineage>
</organism>